<proteinExistence type="inferred from homology"/>
<keyword evidence="2" id="KW-0963">Cytoplasm</keyword>
<accession>A0A644ZQD6</accession>
<dbReference type="EMBL" id="VSSQ01009965">
    <property type="protein sequence ID" value="MPM43072.1"/>
    <property type="molecule type" value="Genomic_DNA"/>
</dbReference>
<dbReference type="FunFam" id="3.40.50.620:FF:000053">
    <property type="entry name" value="Probable tRNA sulfurtransferase"/>
    <property type="match status" value="1"/>
</dbReference>
<keyword evidence="7" id="KW-0694">RNA-binding</keyword>
<evidence type="ECO:0000256" key="2">
    <source>
        <dbReference type="ARBA" id="ARBA00022490"/>
    </source>
</evidence>
<comment type="subcellular location">
    <subcellularLocation>
        <location evidence="1">Cytoplasm</location>
    </subcellularLocation>
</comment>
<dbReference type="GO" id="GO:0009228">
    <property type="term" value="P:thiamine biosynthetic process"/>
    <property type="evidence" value="ECO:0007669"/>
    <property type="project" value="UniProtKB-KW"/>
</dbReference>
<feature type="domain" description="THUMP" evidence="9">
    <location>
        <begin position="1"/>
        <end position="47"/>
    </location>
</feature>
<evidence type="ECO:0000256" key="8">
    <source>
        <dbReference type="ARBA" id="ARBA00022977"/>
    </source>
</evidence>
<sequence>MTSIALSQYVGGELHDAFPHLKVDVHHPELTVNLEVRDYRAFVHADPEPGAGGLPIGMSGRAVALLSGGIDSPVSAWMMAKRGVELELVHFFSYPYTSPEAKEKVLDLARILTAWCGRLTVHVVPFTAIQEELRRSCPEELFTILMRRFMMRISEAVARRAGGGALITGESLGQVASQTMDAMHCTGAVCTLPIFRPVVGMDKEEIIRIARRIGTFETSILPYEDCCTVFTPKHPRTRPTLGEVETAETALDVEALVSSAVEQIERVILNP</sequence>
<dbReference type="InterPro" id="IPR050102">
    <property type="entry name" value="tRNA_sulfurtransferase_ThiI"/>
</dbReference>
<dbReference type="GO" id="GO:0005524">
    <property type="term" value="F:ATP binding"/>
    <property type="evidence" value="ECO:0007669"/>
    <property type="project" value="UniProtKB-KW"/>
</dbReference>
<dbReference type="GO" id="GO:0052837">
    <property type="term" value="P:thiazole biosynthetic process"/>
    <property type="evidence" value="ECO:0007669"/>
    <property type="project" value="TreeGrafter"/>
</dbReference>
<dbReference type="Pfam" id="PF02568">
    <property type="entry name" value="ThiI"/>
    <property type="match status" value="1"/>
</dbReference>
<dbReference type="EC" id="2.8.1.4" evidence="10"/>
<keyword evidence="4 10" id="KW-0808">Transferase</keyword>
<keyword evidence="6" id="KW-0067">ATP-binding</keyword>
<reference evidence="10" key="1">
    <citation type="submission" date="2019-08" db="EMBL/GenBank/DDBJ databases">
        <authorList>
            <person name="Kucharzyk K."/>
            <person name="Murdoch R.W."/>
            <person name="Higgins S."/>
            <person name="Loffler F."/>
        </authorList>
    </citation>
    <scope>NUCLEOTIDE SEQUENCE</scope>
</reference>
<evidence type="ECO:0000256" key="5">
    <source>
        <dbReference type="ARBA" id="ARBA00022741"/>
    </source>
</evidence>
<gene>
    <name evidence="10" type="primary">thiI_13</name>
    <name evidence="10" type="ORF">SDC9_89745</name>
</gene>
<keyword evidence="8" id="KW-0784">Thiamine biosynthesis</keyword>
<keyword evidence="5" id="KW-0547">Nucleotide-binding</keyword>
<protein>
    <submittedName>
        <fullName evidence="10">Putative tRNA sulfurtransferase</fullName>
        <ecNumber evidence="10">2.8.1.4</ecNumber>
    </submittedName>
</protein>
<dbReference type="GO" id="GO:0005829">
    <property type="term" value="C:cytosol"/>
    <property type="evidence" value="ECO:0007669"/>
    <property type="project" value="TreeGrafter"/>
</dbReference>
<dbReference type="SUPFAM" id="SSF143437">
    <property type="entry name" value="THUMP domain-like"/>
    <property type="match status" value="1"/>
</dbReference>
<organism evidence="10">
    <name type="scientific">bioreactor metagenome</name>
    <dbReference type="NCBI Taxonomy" id="1076179"/>
    <lineage>
        <taxon>unclassified sequences</taxon>
        <taxon>metagenomes</taxon>
        <taxon>ecological metagenomes</taxon>
    </lineage>
</organism>
<keyword evidence="3" id="KW-0820">tRNA-binding</keyword>
<dbReference type="AlphaFoldDB" id="A0A644ZQD6"/>
<dbReference type="GO" id="GO:0002937">
    <property type="term" value="P:tRNA 4-thiouridine biosynthesis"/>
    <property type="evidence" value="ECO:0007669"/>
    <property type="project" value="TreeGrafter"/>
</dbReference>
<evidence type="ECO:0000313" key="10">
    <source>
        <dbReference type="EMBL" id="MPM43072.1"/>
    </source>
</evidence>
<name>A0A644ZQD6_9ZZZZ</name>
<dbReference type="SUPFAM" id="SSF52402">
    <property type="entry name" value="Adenine nucleotide alpha hydrolases-like"/>
    <property type="match status" value="1"/>
</dbReference>
<evidence type="ECO:0000256" key="7">
    <source>
        <dbReference type="ARBA" id="ARBA00022884"/>
    </source>
</evidence>
<evidence type="ECO:0000256" key="3">
    <source>
        <dbReference type="ARBA" id="ARBA00022555"/>
    </source>
</evidence>
<dbReference type="GO" id="GO:0004810">
    <property type="term" value="F:CCA tRNA nucleotidyltransferase activity"/>
    <property type="evidence" value="ECO:0007669"/>
    <property type="project" value="InterPro"/>
</dbReference>
<dbReference type="Gene3D" id="3.30.2130.30">
    <property type="match status" value="1"/>
</dbReference>
<dbReference type="PANTHER" id="PTHR43209">
    <property type="entry name" value="TRNA SULFURTRANSFERASE"/>
    <property type="match status" value="1"/>
</dbReference>
<dbReference type="Gene3D" id="3.40.50.620">
    <property type="entry name" value="HUPs"/>
    <property type="match status" value="1"/>
</dbReference>
<dbReference type="HAMAP" id="MF_00021">
    <property type="entry name" value="ThiI"/>
    <property type="match status" value="1"/>
</dbReference>
<dbReference type="PANTHER" id="PTHR43209:SF1">
    <property type="entry name" value="TRNA SULFURTRANSFERASE"/>
    <property type="match status" value="1"/>
</dbReference>
<dbReference type="InterPro" id="IPR014729">
    <property type="entry name" value="Rossmann-like_a/b/a_fold"/>
</dbReference>
<dbReference type="PROSITE" id="PS51165">
    <property type="entry name" value="THUMP"/>
    <property type="match status" value="1"/>
</dbReference>
<evidence type="ECO:0000256" key="6">
    <source>
        <dbReference type="ARBA" id="ARBA00022840"/>
    </source>
</evidence>
<dbReference type="InterPro" id="IPR049961">
    <property type="entry name" value="ThiI_N"/>
</dbReference>
<evidence type="ECO:0000256" key="4">
    <source>
        <dbReference type="ARBA" id="ARBA00022679"/>
    </source>
</evidence>
<dbReference type="InterPro" id="IPR003720">
    <property type="entry name" value="tRNA_STrfase"/>
</dbReference>
<evidence type="ECO:0000259" key="9">
    <source>
        <dbReference type="PROSITE" id="PS51165"/>
    </source>
</evidence>
<dbReference type="GO" id="GO:0000049">
    <property type="term" value="F:tRNA binding"/>
    <property type="evidence" value="ECO:0007669"/>
    <property type="project" value="UniProtKB-KW"/>
</dbReference>
<dbReference type="Pfam" id="PF02926">
    <property type="entry name" value="THUMP"/>
    <property type="match status" value="1"/>
</dbReference>
<dbReference type="GO" id="GO:0140741">
    <property type="term" value="F:tRNA-uracil-4 sulfurtransferase activity"/>
    <property type="evidence" value="ECO:0007669"/>
    <property type="project" value="UniProtKB-EC"/>
</dbReference>
<dbReference type="NCBIfam" id="TIGR00342">
    <property type="entry name" value="tRNA uracil 4-sulfurtransferase ThiI"/>
    <property type="match status" value="1"/>
</dbReference>
<dbReference type="CDD" id="cd01712">
    <property type="entry name" value="PPase_ThiI"/>
    <property type="match status" value="1"/>
</dbReference>
<evidence type="ECO:0000256" key="1">
    <source>
        <dbReference type="ARBA" id="ARBA00004496"/>
    </source>
</evidence>
<dbReference type="InterPro" id="IPR020536">
    <property type="entry name" value="ThiI_AANH"/>
</dbReference>
<comment type="caution">
    <text evidence="10">The sequence shown here is derived from an EMBL/GenBank/DDBJ whole genome shotgun (WGS) entry which is preliminary data.</text>
</comment>
<dbReference type="InterPro" id="IPR004114">
    <property type="entry name" value="THUMP_dom"/>
</dbReference>